<evidence type="ECO:0000313" key="6">
    <source>
        <dbReference type="Proteomes" id="UP000790833"/>
    </source>
</evidence>
<name>A0A9P7VBY0_9ASCO</name>
<dbReference type="RefSeq" id="XP_043050813.1">
    <property type="nucleotide sequence ID" value="XM_043194489.1"/>
</dbReference>
<protein>
    <recommendedName>
        <fullName evidence="7">Acyl-CoA thioesterase II</fullName>
    </recommendedName>
</protein>
<evidence type="ECO:0000259" key="4">
    <source>
        <dbReference type="Pfam" id="PF20789"/>
    </source>
</evidence>
<gene>
    <name evidence="5" type="ORF">KQ657_003792</name>
</gene>
<feature type="domain" description="Acyl-CoA thioesterase-like N-terminal HotDog" evidence="3">
    <location>
        <begin position="42"/>
        <end position="122"/>
    </location>
</feature>
<dbReference type="GO" id="GO:0009062">
    <property type="term" value="P:fatty acid catabolic process"/>
    <property type="evidence" value="ECO:0007669"/>
    <property type="project" value="TreeGrafter"/>
</dbReference>
<dbReference type="EMBL" id="JAHMUF010000004">
    <property type="protein sequence ID" value="KAG7195266.1"/>
    <property type="molecule type" value="Genomic_DNA"/>
</dbReference>
<dbReference type="Gene3D" id="2.40.160.210">
    <property type="entry name" value="Acyl-CoA thioesterase, double hotdog domain"/>
    <property type="match status" value="1"/>
</dbReference>
<evidence type="ECO:0000259" key="3">
    <source>
        <dbReference type="Pfam" id="PF13622"/>
    </source>
</evidence>
<sequence length="342" mass="39665">MTKMLLALYDDPKVFKLEEKFLVNSIDSNTFVGKYPLESFFPGARGVYGGELVSQGIIAAWETIDDTDFSPHSFHAYFIRAGMPDVPVRWEVDFNNDGRNYKNRLVRGFQDSVLKFELSISFTRDNSIQLRKLDYSDKLVEYANDSKKMKKLAVPFEFQLEAYPLFKKYREKVHDMDYFEHANGNLQHIVLPEYFEAGVLDATKQKHKAPGDREFGVFVRINDDLNLALDKHRARIIGLAFLLDSFYLRSLAMAVGYHMEPEYLDYFKVSLDHAVWIHDSDFDPTEWMFMDFKFPRLLNNRVLCQCRLFTLNGNMVASIVQEGLVFMPKRLADGSIGGTYKL</sequence>
<dbReference type="Proteomes" id="UP000790833">
    <property type="component" value="Unassembled WGS sequence"/>
</dbReference>
<accession>A0A9P7VBY0</accession>
<dbReference type="GeneID" id="66117166"/>
<proteinExistence type="inferred from homology"/>
<dbReference type="InterPro" id="IPR003703">
    <property type="entry name" value="Acyl_CoA_thio"/>
</dbReference>
<organism evidence="5 6">
    <name type="scientific">Scheffersomyces spartinae</name>
    <dbReference type="NCBI Taxonomy" id="45513"/>
    <lineage>
        <taxon>Eukaryota</taxon>
        <taxon>Fungi</taxon>
        <taxon>Dikarya</taxon>
        <taxon>Ascomycota</taxon>
        <taxon>Saccharomycotina</taxon>
        <taxon>Pichiomycetes</taxon>
        <taxon>Debaryomycetaceae</taxon>
        <taxon>Scheffersomyces</taxon>
    </lineage>
</organism>
<dbReference type="SUPFAM" id="SSF54637">
    <property type="entry name" value="Thioesterase/thiol ester dehydrase-isomerase"/>
    <property type="match status" value="2"/>
</dbReference>
<dbReference type="AlphaFoldDB" id="A0A9P7VBY0"/>
<reference evidence="5" key="1">
    <citation type="submission" date="2021-03" db="EMBL/GenBank/DDBJ databases">
        <authorList>
            <person name="Palmer J.M."/>
        </authorList>
    </citation>
    <scope>NUCLEOTIDE SEQUENCE</scope>
    <source>
        <strain evidence="5">ARV_011</strain>
    </source>
</reference>
<keyword evidence="6" id="KW-1185">Reference proteome</keyword>
<dbReference type="GO" id="GO:0006637">
    <property type="term" value="P:acyl-CoA metabolic process"/>
    <property type="evidence" value="ECO:0007669"/>
    <property type="project" value="InterPro"/>
</dbReference>
<dbReference type="GO" id="GO:0047617">
    <property type="term" value="F:fatty acyl-CoA hydrolase activity"/>
    <property type="evidence" value="ECO:0007669"/>
    <property type="project" value="InterPro"/>
</dbReference>
<evidence type="ECO:0008006" key="7">
    <source>
        <dbReference type="Google" id="ProtNLM"/>
    </source>
</evidence>
<dbReference type="InterPro" id="IPR042171">
    <property type="entry name" value="Acyl-CoA_hotdog"/>
</dbReference>
<evidence type="ECO:0000313" key="5">
    <source>
        <dbReference type="EMBL" id="KAG7195266.1"/>
    </source>
</evidence>
<dbReference type="Pfam" id="PF13622">
    <property type="entry name" value="4HBT_3"/>
    <property type="match status" value="1"/>
</dbReference>
<dbReference type="InterPro" id="IPR029069">
    <property type="entry name" value="HotDog_dom_sf"/>
</dbReference>
<evidence type="ECO:0000256" key="2">
    <source>
        <dbReference type="ARBA" id="ARBA00022801"/>
    </source>
</evidence>
<feature type="domain" description="Acyl-CoA thioesterase-like C-terminal" evidence="4">
    <location>
        <begin position="197"/>
        <end position="325"/>
    </location>
</feature>
<dbReference type="PANTHER" id="PTHR11066:SF34">
    <property type="entry name" value="ACYL-COENZYME A THIOESTERASE 8"/>
    <property type="match status" value="1"/>
</dbReference>
<dbReference type="InterPro" id="IPR049449">
    <property type="entry name" value="TesB_ACOT8-like_N"/>
</dbReference>
<dbReference type="CDD" id="cd03444">
    <property type="entry name" value="Thioesterase_II_repeat1"/>
    <property type="match status" value="1"/>
</dbReference>
<dbReference type="OrthoDB" id="68328at2759"/>
<dbReference type="Pfam" id="PF20789">
    <property type="entry name" value="4HBT_3C"/>
    <property type="match status" value="1"/>
</dbReference>
<comment type="similarity">
    <text evidence="1">Belongs to the C/M/P thioester hydrolase family.</text>
</comment>
<dbReference type="CDD" id="cd03445">
    <property type="entry name" value="Thioesterase_II_repeat2"/>
    <property type="match status" value="1"/>
</dbReference>
<dbReference type="GO" id="GO:0005782">
    <property type="term" value="C:peroxisomal matrix"/>
    <property type="evidence" value="ECO:0007669"/>
    <property type="project" value="UniProtKB-SubCell"/>
</dbReference>
<comment type="caution">
    <text evidence="5">The sequence shown here is derived from an EMBL/GenBank/DDBJ whole genome shotgun (WGS) entry which is preliminary data.</text>
</comment>
<dbReference type="InterPro" id="IPR049450">
    <property type="entry name" value="ACOT8-like_C"/>
</dbReference>
<evidence type="ECO:0000256" key="1">
    <source>
        <dbReference type="ARBA" id="ARBA00006538"/>
    </source>
</evidence>
<dbReference type="PANTHER" id="PTHR11066">
    <property type="entry name" value="ACYL-COA THIOESTERASE"/>
    <property type="match status" value="1"/>
</dbReference>
<keyword evidence="2" id="KW-0378">Hydrolase</keyword>